<dbReference type="Proteomes" id="UP001576726">
    <property type="component" value="Unassembled WGS sequence"/>
</dbReference>
<dbReference type="InterPro" id="IPR037042">
    <property type="entry name" value="YdaT-like_sf"/>
</dbReference>
<keyword evidence="2" id="KW-1185">Reference proteome</keyword>
<comment type="caution">
    <text evidence="1">The sequence shown here is derived from an EMBL/GenBank/DDBJ whole genome shotgun (WGS) entry which is preliminary data.</text>
</comment>
<dbReference type="EMBL" id="JBHFGJ010000006">
    <property type="protein sequence ID" value="MFB2653851.1"/>
    <property type="molecule type" value="Genomic_DNA"/>
</dbReference>
<proteinExistence type="predicted"/>
<name>A0ABV4VXL9_9GAMM</name>
<evidence type="ECO:0000313" key="1">
    <source>
        <dbReference type="EMBL" id="MFB2653851.1"/>
    </source>
</evidence>
<protein>
    <submittedName>
        <fullName evidence="1">Uncharacterized protein</fullName>
    </submittedName>
</protein>
<dbReference type="Gene3D" id="1.10.3600.10">
    <property type="entry name" value="Putative bacterial toxin ydaT"/>
    <property type="match status" value="1"/>
</dbReference>
<evidence type="ECO:0000313" key="2">
    <source>
        <dbReference type="Proteomes" id="UP001576726"/>
    </source>
</evidence>
<accession>A0ABV4VXL9</accession>
<sequence>MKTSSHKRDSRLSLLMRTIHRVLELPKMSRFNLAMDFVAAVERLGLTEVLAAEGISFARTDDVHNNARVNAQKLFRWLGQYEGQHPQVDRLFHIEQALVAALPEHLRVQYLNDVFGCTGVTVIADRMSDGHVLHVADMAAQLTKENAEAQIAVIHLVANPSKDEVLLAYKELKESAATTQGSMAALELAYPFLVGKRATDLPKSTLRQSEKLAEGSNE</sequence>
<dbReference type="RefSeq" id="WP_374919564.1">
    <property type="nucleotide sequence ID" value="NZ_JBHFGJ010000006.1"/>
</dbReference>
<reference evidence="1 2" key="1">
    <citation type="submission" date="2024-09" db="EMBL/GenBank/DDBJ databases">
        <authorList>
            <person name="Zhang Y."/>
        </authorList>
    </citation>
    <scope>NUCLEOTIDE SEQUENCE [LARGE SCALE GENOMIC DNA]</scope>
    <source>
        <strain evidence="1 2">SH314</strain>
    </source>
</reference>
<gene>
    <name evidence="1" type="ORF">ACE02L_14020</name>
</gene>
<organism evidence="1 2">
    <name type="scientific">Shewanella seohaensis</name>
    <dbReference type="NCBI Taxonomy" id="755175"/>
    <lineage>
        <taxon>Bacteria</taxon>
        <taxon>Pseudomonadati</taxon>
        <taxon>Pseudomonadota</taxon>
        <taxon>Gammaproteobacteria</taxon>
        <taxon>Alteromonadales</taxon>
        <taxon>Shewanellaceae</taxon>
        <taxon>Shewanella</taxon>
    </lineage>
</organism>